<dbReference type="AlphaFoldDB" id="A0A3E3K604"/>
<dbReference type="OrthoDB" id="1640349at2"/>
<dbReference type="RefSeq" id="WP_024732477.1">
    <property type="nucleotide sequence ID" value="NZ_CALBAT010000002.1"/>
</dbReference>
<dbReference type="EMBL" id="QVLX01000001">
    <property type="protein sequence ID" value="RGE90099.1"/>
    <property type="molecule type" value="Genomic_DNA"/>
</dbReference>
<comment type="caution">
    <text evidence="2">The sequence shown here is derived from an EMBL/GenBank/DDBJ whole genome shotgun (WGS) entry which is preliminary data.</text>
</comment>
<proteinExistence type="predicted"/>
<feature type="transmembrane region" description="Helical" evidence="1">
    <location>
        <begin position="89"/>
        <end position="109"/>
    </location>
</feature>
<accession>A0A3E3K604</accession>
<gene>
    <name evidence="2" type="ORF">DW016_02275</name>
</gene>
<dbReference type="InterPro" id="IPR010690">
    <property type="entry name" value="YqfD"/>
</dbReference>
<organism evidence="2 3">
    <name type="scientific">Sellimonas intestinalis</name>
    <dbReference type="NCBI Taxonomy" id="1653434"/>
    <lineage>
        <taxon>Bacteria</taxon>
        <taxon>Bacillati</taxon>
        <taxon>Bacillota</taxon>
        <taxon>Clostridia</taxon>
        <taxon>Lachnospirales</taxon>
        <taxon>Lachnospiraceae</taxon>
        <taxon>Sellimonas</taxon>
    </lineage>
</organism>
<evidence type="ECO:0000256" key="1">
    <source>
        <dbReference type="SAM" id="Phobius"/>
    </source>
</evidence>
<keyword evidence="1" id="KW-0812">Transmembrane</keyword>
<evidence type="ECO:0000313" key="2">
    <source>
        <dbReference type="EMBL" id="RGE90099.1"/>
    </source>
</evidence>
<sequence>MLTRILRYIKGYVRIRITGYSPERFLNLCKYRKIPVWGLLPGRNFYDMNITIAGMKKLKPILKKTGTNLRILEKNGLPFFLFRHRKRKIFFAGAFGCIALVYILSLFIWNIEISGNYVRTDETILSFLRKQNVRCGMMASSVDCAGIARMIRKEYDDIIWVSASLKGSQIHIDVKENSDSREISEENPVEEGNDLIAEKDGIIQEIVTRSGVPMVHAGDEVKAGDLLVSGRVEIKNDSQEVVGYQYVNADADIKIKTKENYEDVLDLSYTVKKYEKQKKRQIFLRTAQKEYTLGQKVEEGKGREVSSSEIRPGFSLSFPFPFSFGIREEVSYREVKKTYSKKEYQEILSLEFDRFCEDLRKKGVQILENNVKIYKDTQSARAKGTMILLESCGKERKIEHGNLGENNADTN</sequence>
<evidence type="ECO:0000313" key="3">
    <source>
        <dbReference type="Proteomes" id="UP000261080"/>
    </source>
</evidence>
<keyword evidence="1" id="KW-0472">Membrane</keyword>
<dbReference type="Pfam" id="PF06898">
    <property type="entry name" value="YqfD"/>
    <property type="match status" value="1"/>
</dbReference>
<dbReference type="Proteomes" id="UP000261080">
    <property type="component" value="Unassembled WGS sequence"/>
</dbReference>
<keyword evidence="3" id="KW-1185">Reference proteome</keyword>
<reference evidence="2 3" key="1">
    <citation type="submission" date="2018-08" db="EMBL/GenBank/DDBJ databases">
        <title>A genome reference for cultivated species of the human gut microbiota.</title>
        <authorList>
            <person name="Zou Y."/>
            <person name="Xue W."/>
            <person name="Luo G."/>
        </authorList>
    </citation>
    <scope>NUCLEOTIDE SEQUENCE [LARGE SCALE GENOMIC DNA]</scope>
    <source>
        <strain evidence="2 3">AF37-2AT</strain>
    </source>
</reference>
<keyword evidence="1" id="KW-1133">Transmembrane helix</keyword>
<protein>
    <submittedName>
        <fullName evidence="2">Stage IV sporulation protein</fullName>
    </submittedName>
</protein>
<name>A0A3E3K604_9FIRM</name>